<keyword evidence="1" id="KW-0472">Membrane</keyword>
<evidence type="ECO:0000313" key="2">
    <source>
        <dbReference type="EMBL" id="KAF9459384.1"/>
    </source>
</evidence>
<name>A0A9P6CFV7_9AGAR</name>
<reference evidence="2" key="1">
    <citation type="submission" date="2020-11" db="EMBL/GenBank/DDBJ databases">
        <authorList>
            <consortium name="DOE Joint Genome Institute"/>
            <person name="Ahrendt S."/>
            <person name="Riley R."/>
            <person name="Andreopoulos W."/>
            <person name="Labutti K."/>
            <person name="Pangilinan J."/>
            <person name="Ruiz-Duenas F.J."/>
            <person name="Barrasa J.M."/>
            <person name="Sanchez-Garcia M."/>
            <person name="Camarero S."/>
            <person name="Miyauchi S."/>
            <person name="Serrano A."/>
            <person name="Linde D."/>
            <person name="Babiker R."/>
            <person name="Drula E."/>
            <person name="Ayuso-Fernandez I."/>
            <person name="Pacheco R."/>
            <person name="Padilla G."/>
            <person name="Ferreira P."/>
            <person name="Barriuso J."/>
            <person name="Kellner H."/>
            <person name="Castanera R."/>
            <person name="Alfaro M."/>
            <person name="Ramirez L."/>
            <person name="Pisabarro A.G."/>
            <person name="Kuo A."/>
            <person name="Tritt A."/>
            <person name="Lipzen A."/>
            <person name="He G."/>
            <person name="Yan M."/>
            <person name="Ng V."/>
            <person name="Cullen D."/>
            <person name="Martin F."/>
            <person name="Rosso M.-N."/>
            <person name="Henrissat B."/>
            <person name="Hibbett D."/>
            <person name="Martinez A.T."/>
            <person name="Grigoriev I.V."/>
        </authorList>
    </citation>
    <scope>NUCLEOTIDE SEQUENCE</scope>
    <source>
        <strain evidence="2">CBS 247.69</strain>
    </source>
</reference>
<dbReference type="Proteomes" id="UP000807353">
    <property type="component" value="Unassembled WGS sequence"/>
</dbReference>
<organism evidence="2 3">
    <name type="scientific">Collybia nuda</name>
    <dbReference type="NCBI Taxonomy" id="64659"/>
    <lineage>
        <taxon>Eukaryota</taxon>
        <taxon>Fungi</taxon>
        <taxon>Dikarya</taxon>
        <taxon>Basidiomycota</taxon>
        <taxon>Agaricomycotina</taxon>
        <taxon>Agaricomycetes</taxon>
        <taxon>Agaricomycetidae</taxon>
        <taxon>Agaricales</taxon>
        <taxon>Tricholomatineae</taxon>
        <taxon>Clitocybaceae</taxon>
        <taxon>Collybia</taxon>
    </lineage>
</organism>
<sequence length="373" mass="40329">MAATVQENDLIAIERVDSGATNESPFGSNLTTPVDEEIQLFQGIEQKLPVKPETNTFGTSESSICVGEQEFFAASAKLRPFSNAALESQEISEIILGDAALSDLGTFSSLPLVYIPSDGSTIADLLSEGGNGSRSPSIYSLPNLPINVGGALDVPEDKSPSDATTQPLIGGDEQEGNLSALPFADTDIASLNADTPSLDDVCFTSPEIDSLYTQLPRITRENLIPNIMRVVIFLPWCVAVGGVILLCPKYLDLVAFGPGYVETPRGIRRLAYWADSGMQHVGIFLAFLATIAWLLPMFGIILASGMVAQFVYAWYDFVVDPNVPLGADDRQTMYIVATQFGLSGNTNFSKKENNYFLSWLEKEDVIVSDSEEE</sequence>
<comment type="caution">
    <text evidence="2">The sequence shown here is derived from an EMBL/GenBank/DDBJ whole genome shotgun (WGS) entry which is preliminary data.</text>
</comment>
<dbReference type="AlphaFoldDB" id="A0A9P6CFV7"/>
<proteinExistence type="predicted"/>
<protein>
    <submittedName>
        <fullName evidence="2">Uncharacterized protein</fullName>
    </submittedName>
</protein>
<dbReference type="OrthoDB" id="2752889at2759"/>
<accession>A0A9P6CFV7</accession>
<dbReference type="EMBL" id="MU150317">
    <property type="protein sequence ID" value="KAF9459384.1"/>
    <property type="molecule type" value="Genomic_DNA"/>
</dbReference>
<feature type="transmembrane region" description="Helical" evidence="1">
    <location>
        <begin position="230"/>
        <end position="251"/>
    </location>
</feature>
<evidence type="ECO:0000256" key="1">
    <source>
        <dbReference type="SAM" id="Phobius"/>
    </source>
</evidence>
<keyword evidence="3" id="KW-1185">Reference proteome</keyword>
<feature type="transmembrane region" description="Helical" evidence="1">
    <location>
        <begin position="281"/>
        <end position="303"/>
    </location>
</feature>
<keyword evidence="1" id="KW-0812">Transmembrane</keyword>
<gene>
    <name evidence="2" type="ORF">BDZ94DRAFT_1324806</name>
</gene>
<keyword evidence="1" id="KW-1133">Transmembrane helix</keyword>
<evidence type="ECO:0000313" key="3">
    <source>
        <dbReference type="Proteomes" id="UP000807353"/>
    </source>
</evidence>